<evidence type="ECO:0000313" key="1">
    <source>
        <dbReference type="EMBL" id="WYF45317.1"/>
    </source>
</evidence>
<accession>A0AAU6Q3U5</accession>
<dbReference type="AlphaFoldDB" id="A0AAU6Q3U5"/>
<gene>
    <name evidence="1" type="ORF">WDJ50_04105</name>
</gene>
<dbReference type="EMBL" id="CP149782">
    <property type="protein sequence ID" value="WYF45317.1"/>
    <property type="molecule type" value="Genomic_DNA"/>
</dbReference>
<dbReference type="RefSeq" id="WP_339096535.1">
    <property type="nucleotide sequence ID" value="NZ_CP149782.1"/>
</dbReference>
<name>A0AAU6Q3U5_9DEIO</name>
<organism evidence="1">
    <name type="scientific">Deinococcus sp. VB142</name>
    <dbReference type="NCBI Taxonomy" id="3112952"/>
    <lineage>
        <taxon>Bacteria</taxon>
        <taxon>Thermotogati</taxon>
        <taxon>Deinococcota</taxon>
        <taxon>Deinococci</taxon>
        <taxon>Deinococcales</taxon>
        <taxon>Deinococcaceae</taxon>
        <taxon>Deinococcus</taxon>
    </lineage>
</organism>
<sequence>MSNATPGPRAQAYLDYLAEEGYRPSFDNDGDVEFRAEGFYLCCFANEDDPHYLYVTAPHVWSLSGEPDTERERALELAARMQMQYKGLKVVVLSESVWISYQGFLPDEDGFKAVMPRVIDLLLTGVRDFHRGMREEGGSDEPSGVQA</sequence>
<evidence type="ECO:0008006" key="2">
    <source>
        <dbReference type="Google" id="ProtNLM"/>
    </source>
</evidence>
<reference evidence="1" key="1">
    <citation type="submission" date="2024-03" db="EMBL/GenBank/DDBJ databases">
        <title>Deinococcus weizhi sp. nov., isolated from human skin.</title>
        <authorList>
            <person name="Wei Z."/>
            <person name="Tian F."/>
            <person name="Yang C."/>
            <person name="Xin L.T."/>
            <person name="Wen Z.J."/>
            <person name="Lan K.C."/>
            <person name="Yu L."/>
            <person name="Zhe W."/>
            <person name="Dan F.D."/>
            <person name="Jun W."/>
            <person name="Rui Z."/>
            <person name="Yong X.J."/>
            <person name="Ting Y."/>
            <person name="Wei X."/>
            <person name="Xu Z.G."/>
            <person name="Xin Z."/>
            <person name="Dong F.G."/>
            <person name="Ni X.M."/>
            <person name="Zheng M.G."/>
            <person name="Chun Y."/>
            <person name="Qian W.X."/>
        </authorList>
    </citation>
    <scope>NUCLEOTIDE SEQUENCE</scope>
    <source>
        <strain evidence="1">VB142</strain>
    </source>
</reference>
<protein>
    <recommendedName>
        <fullName evidence="2">YbjN domain-containing protein</fullName>
    </recommendedName>
</protein>
<proteinExistence type="predicted"/>